<keyword evidence="5" id="KW-0732">Signal</keyword>
<evidence type="ECO:0000256" key="5">
    <source>
        <dbReference type="SAM" id="SignalP"/>
    </source>
</evidence>
<sequence>MNNCNPQTLQKLQLRYFLSCITLSWCYLVPEVEVGYHWSETEGPCDVQGPGRRAGGPWGRLVGCQEFRRVYKQSRGRAHPDDAALPSFKGGARTAETEDFKSIRSRFQSEIENQKVTKPVPVLKPTIPVRPNLGPSTDRFFKRPIPKALSSPELPALPIRNHLKNAGNQSFTSRTSCKTHISTKEKNDTDNVINKPALPPKPLVKKDSADFMKTNIVLDILSQPLTSKPPADDKRRSVPKLNHLPSVTVLGPKPKKPARPPFVNLDKFKNSTDSDIYVVMRGSAECLRHSSSQPNLVAFSPSFNFSTPSGPATFRLPRSHSQATLGLRSTQQATPREDEEIYENILHFHTDKEKSISLQNFVIPETSGPEEIYDDVEAKSEEKRKLSLQNSSSSDLNVLITNWRNDTNLKKMEKLETEFRKKFQFTGEIKVATRMMVDPNAIIHKPGDKDLPYTRGEIIDVIQFTSAEKILCRNFEGKFGYLPRNAVLNLENTASGKNDKTEDIYDDTELISSTFPAMPSKPRFQHSYVTRMLQRNPDKRSSSQKAADIQQKEYLKKCKNEAKELKELKKKFKIEGDINVLTRMMVVPSAGNKRGGGKELPISKGEILEVIQFTNQEKILCRNSKGKYGYVKRKYVLQAEKEVYDDVASIKSAMTNLRR</sequence>
<evidence type="ECO:0000256" key="4">
    <source>
        <dbReference type="SAM" id="MobiDB-lite"/>
    </source>
</evidence>
<evidence type="ECO:0000313" key="7">
    <source>
        <dbReference type="Ensembl" id="ENSLLEP00000001066.1"/>
    </source>
</evidence>
<dbReference type="Pfam" id="PF14603">
    <property type="entry name" value="hSH3"/>
    <property type="match status" value="2"/>
</dbReference>
<dbReference type="Proteomes" id="UP000694569">
    <property type="component" value="Unplaced"/>
</dbReference>
<dbReference type="InterPro" id="IPR036028">
    <property type="entry name" value="SH3-like_dom_sf"/>
</dbReference>
<dbReference type="PANTHER" id="PTHR16830:SF11">
    <property type="entry name" value="PML-RARA-REGULATED ADAPTER MOLECULE 1"/>
    <property type="match status" value="1"/>
</dbReference>
<keyword evidence="8" id="KW-1185">Reference proteome</keyword>
<protein>
    <recommendedName>
        <fullName evidence="6">SH3 domain-containing protein</fullName>
    </recommendedName>
</protein>
<dbReference type="GO" id="GO:0072659">
    <property type="term" value="P:protein localization to plasma membrane"/>
    <property type="evidence" value="ECO:0007669"/>
    <property type="project" value="TreeGrafter"/>
</dbReference>
<feature type="compositionally biased region" description="Polar residues" evidence="4">
    <location>
        <begin position="166"/>
        <end position="180"/>
    </location>
</feature>
<dbReference type="Gene3D" id="2.30.30.40">
    <property type="entry name" value="SH3 Domains"/>
    <property type="match status" value="2"/>
</dbReference>
<evidence type="ECO:0000256" key="3">
    <source>
        <dbReference type="PROSITE-ProRule" id="PRU00192"/>
    </source>
</evidence>
<evidence type="ECO:0000256" key="1">
    <source>
        <dbReference type="ARBA" id="ARBA00022443"/>
    </source>
</evidence>
<dbReference type="PANTHER" id="PTHR16830">
    <property type="entry name" value="SH2 CONTAINING ADAPTOR PRAM-1 RELATED"/>
    <property type="match status" value="1"/>
</dbReference>
<reference evidence="7" key="2">
    <citation type="submission" date="2025-09" db="UniProtKB">
        <authorList>
            <consortium name="Ensembl"/>
        </authorList>
    </citation>
    <scope>IDENTIFICATION</scope>
</reference>
<dbReference type="PROSITE" id="PS50002">
    <property type="entry name" value="SH3"/>
    <property type="match status" value="1"/>
</dbReference>
<evidence type="ECO:0000313" key="8">
    <source>
        <dbReference type="Proteomes" id="UP000694569"/>
    </source>
</evidence>
<name>A0A8C5LRP1_9ANUR</name>
<reference evidence="7" key="1">
    <citation type="submission" date="2025-08" db="UniProtKB">
        <authorList>
            <consortium name="Ensembl"/>
        </authorList>
    </citation>
    <scope>IDENTIFICATION</scope>
</reference>
<dbReference type="InterPro" id="IPR001452">
    <property type="entry name" value="SH3_domain"/>
</dbReference>
<dbReference type="AlphaFoldDB" id="A0A8C5LRP1"/>
<feature type="chain" id="PRO_5034532551" description="SH3 domain-containing protein" evidence="5">
    <location>
        <begin position="27"/>
        <end position="659"/>
    </location>
</feature>
<dbReference type="Ensembl" id="ENSLLET00000001123.1">
    <property type="protein sequence ID" value="ENSLLEP00000001066.1"/>
    <property type="gene ID" value="ENSLLEG00000000630.1"/>
</dbReference>
<organism evidence="7 8">
    <name type="scientific">Leptobrachium leishanense</name>
    <name type="common">Leishan spiny toad</name>
    <dbReference type="NCBI Taxonomy" id="445787"/>
    <lineage>
        <taxon>Eukaryota</taxon>
        <taxon>Metazoa</taxon>
        <taxon>Chordata</taxon>
        <taxon>Craniata</taxon>
        <taxon>Vertebrata</taxon>
        <taxon>Euteleostomi</taxon>
        <taxon>Amphibia</taxon>
        <taxon>Batrachia</taxon>
        <taxon>Anura</taxon>
        <taxon>Pelobatoidea</taxon>
        <taxon>Megophryidae</taxon>
        <taxon>Leptobrachium</taxon>
    </lineage>
</organism>
<keyword evidence="2" id="KW-0597">Phosphoprotein</keyword>
<dbReference type="GO" id="GO:0050852">
    <property type="term" value="P:T cell receptor signaling pathway"/>
    <property type="evidence" value="ECO:0007669"/>
    <property type="project" value="TreeGrafter"/>
</dbReference>
<feature type="signal peptide" evidence="5">
    <location>
        <begin position="1"/>
        <end position="26"/>
    </location>
</feature>
<dbReference type="InterPro" id="IPR029294">
    <property type="entry name" value="hSH3"/>
</dbReference>
<dbReference type="InterPro" id="IPR043443">
    <property type="entry name" value="FYB1/2-like"/>
</dbReference>
<dbReference type="SUPFAM" id="SSF50044">
    <property type="entry name" value="SH3-domain"/>
    <property type="match status" value="2"/>
</dbReference>
<dbReference type="GeneTree" id="ENSGT00530000063460"/>
<dbReference type="GO" id="GO:0007229">
    <property type="term" value="P:integrin-mediated signaling pathway"/>
    <property type="evidence" value="ECO:0007669"/>
    <property type="project" value="InterPro"/>
</dbReference>
<evidence type="ECO:0000256" key="2">
    <source>
        <dbReference type="ARBA" id="ARBA00022553"/>
    </source>
</evidence>
<evidence type="ECO:0000259" key="6">
    <source>
        <dbReference type="PROSITE" id="PS50002"/>
    </source>
</evidence>
<feature type="region of interest" description="Disordered" evidence="4">
    <location>
        <begin position="166"/>
        <end position="205"/>
    </location>
</feature>
<feature type="domain" description="SH3" evidence="6">
    <location>
        <begin position="581"/>
        <end position="641"/>
    </location>
</feature>
<dbReference type="GO" id="GO:0005886">
    <property type="term" value="C:plasma membrane"/>
    <property type="evidence" value="ECO:0007669"/>
    <property type="project" value="InterPro"/>
</dbReference>
<dbReference type="OrthoDB" id="8889279at2759"/>
<proteinExistence type="predicted"/>
<keyword evidence="1 3" id="KW-0728">SH3 domain</keyword>
<accession>A0A8C5LRP1</accession>